<evidence type="ECO:0000313" key="3">
    <source>
        <dbReference type="Proteomes" id="UP000199651"/>
    </source>
</evidence>
<dbReference type="STRING" id="504798.SAMN05421871_102511"/>
<gene>
    <name evidence="2" type="ORF">SAMN05192558_105461</name>
</gene>
<organism evidence="2 3">
    <name type="scientific">Actinokineospora alba</name>
    <dbReference type="NCBI Taxonomy" id="504798"/>
    <lineage>
        <taxon>Bacteria</taxon>
        <taxon>Bacillati</taxon>
        <taxon>Actinomycetota</taxon>
        <taxon>Actinomycetes</taxon>
        <taxon>Pseudonocardiales</taxon>
        <taxon>Pseudonocardiaceae</taxon>
        <taxon>Actinokineospora</taxon>
    </lineage>
</organism>
<keyword evidence="3" id="KW-1185">Reference proteome</keyword>
<evidence type="ECO:0000256" key="1">
    <source>
        <dbReference type="SAM" id="MobiDB-lite"/>
    </source>
</evidence>
<evidence type="ECO:0000313" key="2">
    <source>
        <dbReference type="EMBL" id="SDO95561.1"/>
    </source>
</evidence>
<dbReference type="Proteomes" id="UP000199651">
    <property type="component" value="Unassembled WGS sequence"/>
</dbReference>
<protein>
    <submittedName>
        <fullName evidence="2">Uncharacterized protein</fullName>
    </submittedName>
</protein>
<dbReference type="EMBL" id="FNJB01000005">
    <property type="protein sequence ID" value="SDO95561.1"/>
    <property type="molecule type" value="Genomic_DNA"/>
</dbReference>
<accession>A0A1H0NSB0</accession>
<reference evidence="3" key="1">
    <citation type="submission" date="2016-10" db="EMBL/GenBank/DDBJ databases">
        <authorList>
            <person name="Varghese N."/>
            <person name="Submissions S."/>
        </authorList>
    </citation>
    <scope>NUCLEOTIDE SEQUENCE [LARGE SCALE GENOMIC DNA]</scope>
    <source>
        <strain evidence="3">IBRC-M 10655</strain>
    </source>
</reference>
<feature type="compositionally biased region" description="Acidic residues" evidence="1">
    <location>
        <begin position="1"/>
        <end position="10"/>
    </location>
</feature>
<feature type="region of interest" description="Disordered" evidence="1">
    <location>
        <begin position="1"/>
        <end position="23"/>
    </location>
</feature>
<name>A0A1H0NSB0_9PSEU</name>
<sequence length="83" mass="9469">MSEAISEFEPESGQPALTQTHPRRLPTLPCSVVWSRGRAYVLEAVDGNAFWVGFDRYGRLRSLSRSALERQGWTHHRAERKTA</sequence>
<proteinExistence type="predicted"/>
<dbReference type="RefSeq" id="WP_228769913.1">
    <property type="nucleotide sequence ID" value="NZ_FNDV01000002.1"/>
</dbReference>
<dbReference type="AlphaFoldDB" id="A0A1H0NSB0"/>